<proteinExistence type="predicted"/>
<keyword evidence="2" id="KW-1185">Reference proteome</keyword>
<reference evidence="2" key="1">
    <citation type="submission" date="2015-06" db="EMBL/GenBank/DDBJ databases">
        <title>Expansion of signal transduction pathways in fungi by whole-genome duplication.</title>
        <authorList>
            <consortium name="DOE Joint Genome Institute"/>
            <person name="Corrochano L.M."/>
            <person name="Kuo A."/>
            <person name="Marcet-Houben M."/>
            <person name="Polaino S."/>
            <person name="Salamov A."/>
            <person name="Villalobos J.M."/>
            <person name="Alvarez M.I."/>
            <person name="Avalos J."/>
            <person name="Benito E.P."/>
            <person name="Benoit I."/>
            <person name="Burger G."/>
            <person name="Camino L.P."/>
            <person name="Canovas D."/>
            <person name="Cerda-Olmedo E."/>
            <person name="Cheng J.-F."/>
            <person name="Dominguez A."/>
            <person name="Elias M."/>
            <person name="Eslava A.P."/>
            <person name="Glaser F."/>
            <person name="Grimwood J."/>
            <person name="Gutierrez G."/>
            <person name="Heitman J."/>
            <person name="Henrissat B."/>
            <person name="Iturriaga E.A."/>
            <person name="Lang B.F."/>
            <person name="Lavin J.L."/>
            <person name="Lee S."/>
            <person name="Li W."/>
            <person name="Lindquist E."/>
            <person name="Lopez-Garcia S."/>
            <person name="Luque E.M."/>
            <person name="Marcos A.T."/>
            <person name="Martin J."/>
            <person name="McCluskey K."/>
            <person name="Medina H.R."/>
            <person name="Miralles-Duran A."/>
            <person name="Miyazaki A."/>
            <person name="Munoz-Torres E."/>
            <person name="Oguiza J.A."/>
            <person name="Ohm R."/>
            <person name="Olmedo M."/>
            <person name="Orejas M."/>
            <person name="Ortiz-Castellanos L."/>
            <person name="Pisabarro A.G."/>
            <person name="Rodriguez-Romero J."/>
            <person name="Ruiz-Herrera J."/>
            <person name="Ruiz-Vazquez R."/>
            <person name="Sanz C."/>
            <person name="Schackwitz W."/>
            <person name="Schmutz J."/>
            <person name="Shahriari M."/>
            <person name="Shelest E."/>
            <person name="Silva-Franco F."/>
            <person name="Soanes D."/>
            <person name="Syed K."/>
            <person name="Tagua V.G."/>
            <person name="Talbot N.J."/>
            <person name="Thon M."/>
            <person name="De vries R.P."/>
            <person name="Wiebenga A."/>
            <person name="Yadav J.S."/>
            <person name="Braun E.L."/>
            <person name="Baker S."/>
            <person name="Garre V."/>
            <person name="Horwitz B."/>
            <person name="Torres-Martinez S."/>
            <person name="Idnurm A."/>
            <person name="Herrera-Estrella A."/>
            <person name="Gabaldon T."/>
            <person name="Grigoriev I.V."/>
        </authorList>
    </citation>
    <scope>NUCLEOTIDE SEQUENCE [LARGE SCALE GENOMIC DNA]</scope>
    <source>
        <strain evidence="2">NRRL 1555(-)</strain>
    </source>
</reference>
<dbReference type="InParanoid" id="A0A167LTP7"/>
<gene>
    <name evidence="1" type="ORF">PHYBLDRAFT_148301</name>
</gene>
<protein>
    <submittedName>
        <fullName evidence="1">Uncharacterized protein</fullName>
    </submittedName>
</protein>
<sequence>MLDDSFVMKHSNQIETYIIAKACRKFNNRSKGSIAAPMDFAKLLAASNKNNTKVKSIDINDVQVEVYNSSVEHVTDHEHIVLTYMFNSCVQAVSLELFSMFFENNISHKVYNKCVKTVNKYMIELGFTNVDSILPYYKVDTLLKDEYPVKSVAYNMCINGCCWLSKIEEEDFINEDETCSHFGEGRYKVERVSVKSAQTFQMVSLLEQLRFKHAHHEEWAKMTYEDF</sequence>
<dbReference type="RefSeq" id="XP_018289124.1">
    <property type="nucleotide sequence ID" value="XM_018432068.1"/>
</dbReference>
<dbReference type="VEuPathDB" id="FungiDB:PHYBLDRAFT_148301"/>
<evidence type="ECO:0000313" key="1">
    <source>
        <dbReference type="EMBL" id="OAD71084.1"/>
    </source>
</evidence>
<dbReference type="GeneID" id="28992974"/>
<name>A0A167LTP7_PHYB8</name>
<dbReference type="Proteomes" id="UP000077315">
    <property type="component" value="Unassembled WGS sequence"/>
</dbReference>
<organism evidence="1 2">
    <name type="scientific">Phycomyces blakesleeanus (strain ATCC 8743b / DSM 1359 / FGSC 10004 / NBRC 33097 / NRRL 1555)</name>
    <dbReference type="NCBI Taxonomy" id="763407"/>
    <lineage>
        <taxon>Eukaryota</taxon>
        <taxon>Fungi</taxon>
        <taxon>Fungi incertae sedis</taxon>
        <taxon>Mucoromycota</taxon>
        <taxon>Mucoromycotina</taxon>
        <taxon>Mucoromycetes</taxon>
        <taxon>Mucorales</taxon>
        <taxon>Phycomycetaceae</taxon>
        <taxon>Phycomyces</taxon>
    </lineage>
</organism>
<dbReference type="AlphaFoldDB" id="A0A167LTP7"/>
<dbReference type="EMBL" id="KV440987">
    <property type="protein sequence ID" value="OAD71084.1"/>
    <property type="molecule type" value="Genomic_DNA"/>
</dbReference>
<accession>A0A167LTP7</accession>
<evidence type="ECO:0000313" key="2">
    <source>
        <dbReference type="Proteomes" id="UP000077315"/>
    </source>
</evidence>